<protein>
    <recommendedName>
        <fullName evidence="7">Suppressor of forked domain-containing protein</fullName>
    </recommendedName>
</protein>
<dbReference type="EMBL" id="BSDZ01000103">
    <property type="protein sequence ID" value="GLI71321.1"/>
    <property type="molecule type" value="Genomic_DNA"/>
</dbReference>
<gene>
    <name evidence="5" type="ORF">VaNZ11_016480</name>
</gene>
<feature type="non-terminal residue" evidence="5">
    <location>
        <position position="1"/>
    </location>
</feature>
<feature type="region of interest" description="Disordered" evidence="4">
    <location>
        <begin position="274"/>
        <end position="358"/>
    </location>
</feature>
<organism evidence="5 6">
    <name type="scientific">Volvox africanus</name>
    <dbReference type="NCBI Taxonomy" id="51714"/>
    <lineage>
        <taxon>Eukaryota</taxon>
        <taxon>Viridiplantae</taxon>
        <taxon>Chlorophyta</taxon>
        <taxon>core chlorophytes</taxon>
        <taxon>Chlorophyceae</taxon>
        <taxon>CS clade</taxon>
        <taxon>Chlamydomonadales</taxon>
        <taxon>Volvocaceae</taxon>
        <taxon>Volvox</taxon>
    </lineage>
</organism>
<evidence type="ECO:0000256" key="3">
    <source>
        <dbReference type="ARBA" id="ARBA00023242"/>
    </source>
</evidence>
<feature type="non-terminal residue" evidence="5">
    <location>
        <position position="1004"/>
    </location>
</feature>
<comment type="subcellular location">
    <subcellularLocation>
        <location evidence="1">Nucleus</location>
    </subcellularLocation>
</comment>
<feature type="compositionally biased region" description="Low complexity" evidence="4">
    <location>
        <begin position="317"/>
        <end position="331"/>
    </location>
</feature>
<evidence type="ECO:0000256" key="2">
    <source>
        <dbReference type="ARBA" id="ARBA00009265"/>
    </source>
</evidence>
<dbReference type="Proteomes" id="UP001165090">
    <property type="component" value="Unassembled WGS sequence"/>
</dbReference>
<keyword evidence="3" id="KW-0539">Nucleus</keyword>
<dbReference type="Pfam" id="PF08424">
    <property type="entry name" value="NRDE-2"/>
    <property type="match status" value="1"/>
</dbReference>
<sequence>ESAEEWVLRRTREFNTAVREAPQDVKLWLRFAAFQDTVARLLARRGAEVAGAAAEKKLAILQRALEAHPGHPALLRAMMAASEHLVEPENLRDRWERLLRRTPGEPALWRDYLACRRSAFSSAKLSGLQAAYGNAMHALASERARLQRQAATATAVERPAALAVVSALDRELVRLVLELMELELGAGASEVAIARIQALVEFHCFAPGSLDRGASASGGGMGAAGGGGLRLSSGALLRLFENFWEAGAPRAGEEGAVGWAKWYRKENEALWVAKTGAGDDSGGRRRGESRRQDEDTDPGDSGGGWTGWMELPPLSSAGQAQGAEAQDAGAQHEPAAPGSSGEEDEGENEDDDGATEDEGVQLTEEELLAQLGLKLDEQLEEMQQQGVPPGILSRWLRTERERSARCWRPLRPPRVDFRLSSPQHGKGESGSGGGGEGGGDQRGPDAQQVVLLEEIRDGIFPIEDLDLKLDLILGCFCLLGVPLAPPGNPTGDGACGICAVPLLSSSAGCLSQSFFRLLPQQSALATCQAFLPPDLAAAADSAAGRGGRGGRVGGGPERWYLQDESRRAFVARMLRGLLVDGPYADHPQLCLVYLLVEASQALDADADNGSGGGTATAAAAATASFTFKLLLPRADRAREAARGLLSERRNSLAILMSLAAFEDAAGQPRAAQRFRDAALVGAAALPLAEQRLLPLLVNQYAEVERASASAASSAVALESALRAHHVLRWFLAAWLPARSAGVGASLSSCTPYKSGQQITREDVAAARRGFEARIPSLLTAEDGALDAYSASCLYLGGLFETLTGRLFPAAGGGLAAALTIYKHVTAAAPVSVRQSSGYHEALAVAYCGLVVSELSAAAATGSGLGGGRGGAGVGVQPARARMAVLQALELYPHNPQLLALRLQLGRLAGGGAQCRLRRDLAAMAVALRRRAEGSLEALALAEADGADTVTGTGGGAPAGLSNSAFAAAIAAVVWWAQLAVEAAQSHADPRVSGLLERAAAARHL</sequence>
<feature type="compositionally biased region" description="Gly residues" evidence="4">
    <location>
        <begin position="428"/>
        <end position="441"/>
    </location>
</feature>
<dbReference type="PANTHER" id="PTHR13471">
    <property type="entry name" value="TETRATRICOPEPTIDE-LIKE HELICAL"/>
    <property type="match status" value="1"/>
</dbReference>
<evidence type="ECO:0000313" key="5">
    <source>
        <dbReference type="EMBL" id="GLI71321.1"/>
    </source>
</evidence>
<evidence type="ECO:0000256" key="1">
    <source>
        <dbReference type="ARBA" id="ARBA00004123"/>
    </source>
</evidence>
<dbReference type="PANTHER" id="PTHR13471:SF0">
    <property type="entry name" value="NUCLEAR EXOSOME REGULATOR NRDE2"/>
    <property type="match status" value="1"/>
</dbReference>
<feature type="compositionally biased region" description="Acidic residues" evidence="4">
    <location>
        <begin position="341"/>
        <end position="358"/>
    </location>
</feature>
<evidence type="ECO:0000313" key="6">
    <source>
        <dbReference type="Proteomes" id="UP001165090"/>
    </source>
</evidence>
<name>A0ABQ5SNX2_9CHLO</name>
<dbReference type="InterPro" id="IPR011990">
    <property type="entry name" value="TPR-like_helical_dom_sf"/>
</dbReference>
<accession>A0ABQ5SNX2</accession>
<keyword evidence="6" id="KW-1185">Reference proteome</keyword>
<dbReference type="Gene3D" id="1.25.40.10">
    <property type="entry name" value="Tetratricopeptide repeat domain"/>
    <property type="match status" value="1"/>
</dbReference>
<reference evidence="5 6" key="1">
    <citation type="journal article" date="2023" name="IScience">
        <title>Expanded male sex-determining region conserved during the evolution of homothallism in the green alga Volvox.</title>
        <authorList>
            <person name="Yamamoto K."/>
            <person name="Matsuzaki R."/>
            <person name="Mahakham W."/>
            <person name="Heman W."/>
            <person name="Sekimoto H."/>
            <person name="Kawachi M."/>
            <person name="Minakuchi Y."/>
            <person name="Toyoda A."/>
            <person name="Nozaki H."/>
        </authorList>
    </citation>
    <scope>NUCLEOTIDE SEQUENCE [LARGE SCALE GENOMIC DNA]</scope>
    <source>
        <strain evidence="5 6">NIES-4468</strain>
    </source>
</reference>
<evidence type="ECO:0008006" key="7">
    <source>
        <dbReference type="Google" id="ProtNLM"/>
    </source>
</evidence>
<comment type="caution">
    <text evidence="5">The sequence shown here is derived from an EMBL/GenBank/DDBJ whole genome shotgun (WGS) entry which is preliminary data.</text>
</comment>
<comment type="similarity">
    <text evidence="2">Belongs to the NRDE2 family.</text>
</comment>
<proteinExistence type="inferred from homology"/>
<evidence type="ECO:0000256" key="4">
    <source>
        <dbReference type="SAM" id="MobiDB-lite"/>
    </source>
</evidence>
<feature type="compositionally biased region" description="Basic and acidic residues" evidence="4">
    <location>
        <begin position="281"/>
        <end position="293"/>
    </location>
</feature>
<feature type="region of interest" description="Disordered" evidence="4">
    <location>
        <begin position="413"/>
        <end position="444"/>
    </location>
</feature>
<dbReference type="InterPro" id="IPR013633">
    <property type="entry name" value="NRDE-2"/>
</dbReference>